<sequence>MQQLTAERAELTVYKEELLGYLEKSKAAEEKSDKEENERHLGELTREIVKLRINEGVLMRKYTSVSDQLVSLEQERNRLRGDLIHHESACMARVGYYSRLKEISAFQFDQLQKQLNGTVSVGELFTLRRQFDELTAKYRELLELQVRADVVKSASGETQARFQRLAEEHEAVKAQLVVAKERVYILESSWMAVGKKSRLTVLIKPPKGAWFILG</sequence>
<evidence type="ECO:0000256" key="1">
    <source>
        <dbReference type="SAM" id="Coils"/>
    </source>
</evidence>
<dbReference type="EMBL" id="UYRU01018449">
    <property type="protein sequence ID" value="VDK53642.1"/>
    <property type="molecule type" value="Genomic_DNA"/>
</dbReference>
<dbReference type="AlphaFoldDB" id="A0A3P6QTC1"/>
<feature type="coiled-coil region" evidence="1">
    <location>
        <begin position="18"/>
        <end position="89"/>
    </location>
</feature>
<gene>
    <name evidence="2" type="ORF">DILT_LOCUS1982</name>
</gene>
<evidence type="ECO:0000313" key="2">
    <source>
        <dbReference type="EMBL" id="VDK53642.1"/>
    </source>
</evidence>
<keyword evidence="1" id="KW-0175">Coiled coil</keyword>
<accession>A0A3P6QTC1</accession>
<dbReference type="Proteomes" id="UP000281553">
    <property type="component" value="Unassembled WGS sequence"/>
</dbReference>
<organism evidence="2 3">
    <name type="scientific">Dibothriocephalus latus</name>
    <name type="common">Fish tapeworm</name>
    <name type="synonym">Diphyllobothrium latum</name>
    <dbReference type="NCBI Taxonomy" id="60516"/>
    <lineage>
        <taxon>Eukaryota</taxon>
        <taxon>Metazoa</taxon>
        <taxon>Spiralia</taxon>
        <taxon>Lophotrochozoa</taxon>
        <taxon>Platyhelminthes</taxon>
        <taxon>Cestoda</taxon>
        <taxon>Eucestoda</taxon>
        <taxon>Diphyllobothriidea</taxon>
        <taxon>Diphyllobothriidae</taxon>
        <taxon>Dibothriocephalus</taxon>
    </lineage>
</organism>
<evidence type="ECO:0000313" key="3">
    <source>
        <dbReference type="Proteomes" id="UP000281553"/>
    </source>
</evidence>
<keyword evidence="3" id="KW-1185">Reference proteome</keyword>
<dbReference type="OrthoDB" id="6351660at2759"/>
<protein>
    <submittedName>
        <fullName evidence="2">Uncharacterized protein</fullName>
    </submittedName>
</protein>
<proteinExistence type="predicted"/>
<name>A0A3P6QTC1_DIBLA</name>
<reference evidence="2 3" key="1">
    <citation type="submission" date="2018-11" db="EMBL/GenBank/DDBJ databases">
        <authorList>
            <consortium name="Pathogen Informatics"/>
        </authorList>
    </citation>
    <scope>NUCLEOTIDE SEQUENCE [LARGE SCALE GENOMIC DNA]</scope>
</reference>